<dbReference type="InterPro" id="IPR036388">
    <property type="entry name" value="WH-like_DNA-bd_sf"/>
</dbReference>
<name>A0A4V2G1Y1_9ACTN</name>
<dbReference type="GO" id="GO:0003677">
    <property type="term" value="F:DNA binding"/>
    <property type="evidence" value="ECO:0007669"/>
    <property type="project" value="UniProtKB-KW"/>
</dbReference>
<sequence>MITMSGPALSDGKAYRVAGRKAAPYEKVYQAIMTGELAPGQPLIETALAEWCEVSRTPIREALTRLEQDGLVVRGDRGLMVRERSPEEILDLYETRIVLEAMASRVAAVRRSYMDLITLRRIAQRLETMDVSDEHAMAAGNREFHQAIWRASHNDSLSDLLQRLDMHLARYPSTTLSQPGRWAEANGEHQEIITAIEAQDADRAHDLTAAHFAKARELRLALWAKGQE</sequence>
<keyword evidence="6" id="KW-1185">Reference proteome</keyword>
<dbReference type="SUPFAM" id="SSF46785">
    <property type="entry name" value="Winged helix' DNA-binding domain"/>
    <property type="match status" value="1"/>
</dbReference>
<reference evidence="5 6" key="1">
    <citation type="submission" date="2019-02" db="EMBL/GenBank/DDBJ databases">
        <title>Sequencing the genomes of 1000 actinobacteria strains.</title>
        <authorList>
            <person name="Klenk H.-P."/>
        </authorList>
    </citation>
    <scope>NUCLEOTIDE SEQUENCE [LARGE SCALE GENOMIC DNA]</scope>
    <source>
        <strain evidence="5 6">DSM 44509</strain>
    </source>
</reference>
<feature type="domain" description="HTH gntR-type" evidence="4">
    <location>
        <begin position="18"/>
        <end position="84"/>
    </location>
</feature>
<gene>
    <name evidence="5" type="ORF">BKA19_0633</name>
</gene>
<evidence type="ECO:0000259" key="4">
    <source>
        <dbReference type="PROSITE" id="PS50949"/>
    </source>
</evidence>
<keyword evidence="1" id="KW-0805">Transcription regulation</keyword>
<evidence type="ECO:0000256" key="2">
    <source>
        <dbReference type="ARBA" id="ARBA00023125"/>
    </source>
</evidence>
<evidence type="ECO:0000313" key="5">
    <source>
        <dbReference type="EMBL" id="RZU30996.1"/>
    </source>
</evidence>
<evidence type="ECO:0000256" key="1">
    <source>
        <dbReference type="ARBA" id="ARBA00023015"/>
    </source>
</evidence>
<dbReference type="InterPro" id="IPR008920">
    <property type="entry name" value="TF_FadR/GntR_C"/>
</dbReference>
<evidence type="ECO:0000313" key="6">
    <source>
        <dbReference type="Proteomes" id="UP000292507"/>
    </source>
</evidence>
<dbReference type="Gene3D" id="1.10.10.10">
    <property type="entry name" value="Winged helix-like DNA-binding domain superfamily/Winged helix DNA-binding domain"/>
    <property type="match status" value="1"/>
</dbReference>
<dbReference type="SUPFAM" id="SSF48008">
    <property type="entry name" value="GntR ligand-binding domain-like"/>
    <property type="match status" value="1"/>
</dbReference>
<dbReference type="Proteomes" id="UP000292507">
    <property type="component" value="Unassembled WGS sequence"/>
</dbReference>
<dbReference type="EMBL" id="SHKV01000001">
    <property type="protein sequence ID" value="RZU30996.1"/>
    <property type="molecule type" value="Genomic_DNA"/>
</dbReference>
<dbReference type="SMART" id="SM00345">
    <property type="entry name" value="HTH_GNTR"/>
    <property type="match status" value="1"/>
</dbReference>
<evidence type="ECO:0000256" key="3">
    <source>
        <dbReference type="ARBA" id="ARBA00023163"/>
    </source>
</evidence>
<dbReference type="Gene3D" id="1.20.120.530">
    <property type="entry name" value="GntR ligand-binding domain-like"/>
    <property type="match status" value="1"/>
</dbReference>
<protein>
    <submittedName>
        <fullName evidence="5">GntR family transcriptional regulator</fullName>
    </submittedName>
</protein>
<dbReference type="SMART" id="SM00895">
    <property type="entry name" value="FCD"/>
    <property type="match status" value="1"/>
</dbReference>
<dbReference type="InterPro" id="IPR036390">
    <property type="entry name" value="WH_DNA-bd_sf"/>
</dbReference>
<dbReference type="OrthoDB" id="3186208at2"/>
<dbReference type="AlphaFoldDB" id="A0A4V2G1Y1"/>
<dbReference type="PROSITE" id="PS50949">
    <property type="entry name" value="HTH_GNTR"/>
    <property type="match status" value="1"/>
</dbReference>
<dbReference type="GO" id="GO:0003700">
    <property type="term" value="F:DNA-binding transcription factor activity"/>
    <property type="evidence" value="ECO:0007669"/>
    <property type="project" value="InterPro"/>
</dbReference>
<dbReference type="PANTHER" id="PTHR43537:SF49">
    <property type="entry name" value="TRANSCRIPTIONAL REGULATORY PROTEIN"/>
    <property type="match status" value="1"/>
</dbReference>
<dbReference type="Pfam" id="PF00392">
    <property type="entry name" value="GntR"/>
    <property type="match status" value="1"/>
</dbReference>
<accession>A0A4V2G1Y1</accession>
<organism evidence="5 6">
    <name type="scientific">Blastococcus saxobsidens</name>
    <dbReference type="NCBI Taxonomy" id="138336"/>
    <lineage>
        <taxon>Bacteria</taxon>
        <taxon>Bacillati</taxon>
        <taxon>Actinomycetota</taxon>
        <taxon>Actinomycetes</taxon>
        <taxon>Geodermatophilales</taxon>
        <taxon>Geodermatophilaceae</taxon>
        <taxon>Blastococcus</taxon>
    </lineage>
</organism>
<comment type="caution">
    <text evidence="5">The sequence shown here is derived from an EMBL/GenBank/DDBJ whole genome shotgun (WGS) entry which is preliminary data.</text>
</comment>
<keyword evidence="3" id="KW-0804">Transcription</keyword>
<dbReference type="InterPro" id="IPR000524">
    <property type="entry name" value="Tscrpt_reg_HTH_GntR"/>
</dbReference>
<dbReference type="PANTHER" id="PTHR43537">
    <property type="entry name" value="TRANSCRIPTIONAL REGULATOR, GNTR FAMILY"/>
    <property type="match status" value="1"/>
</dbReference>
<dbReference type="Pfam" id="PF07729">
    <property type="entry name" value="FCD"/>
    <property type="match status" value="1"/>
</dbReference>
<proteinExistence type="predicted"/>
<keyword evidence="2" id="KW-0238">DNA-binding</keyword>
<dbReference type="InterPro" id="IPR011711">
    <property type="entry name" value="GntR_C"/>
</dbReference>